<keyword evidence="6" id="KW-1185">Reference proteome</keyword>
<gene>
    <name evidence="4" type="ORF">ATZ33_02305</name>
    <name evidence="5" type="ORF">RV15_GL001263</name>
</gene>
<evidence type="ECO:0000313" key="6">
    <source>
        <dbReference type="Proteomes" id="UP000065511"/>
    </source>
</evidence>
<dbReference type="OrthoDB" id="9785724at2"/>
<protein>
    <recommendedName>
        <fullName evidence="3">Isochorismatase-like domain-containing protein</fullName>
    </recommendedName>
</protein>
<comment type="similarity">
    <text evidence="1">Belongs to the isochorismatase family.</text>
</comment>
<dbReference type="GO" id="GO:0016787">
    <property type="term" value="F:hydrolase activity"/>
    <property type="evidence" value="ECO:0007669"/>
    <property type="project" value="UniProtKB-KW"/>
</dbReference>
<dbReference type="Pfam" id="PF00857">
    <property type="entry name" value="Isochorismatase"/>
    <property type="match status" value="1"/>
</dbReference>
<evidence type="ECO:0000256" key="2">
    <source>
        <dbReference type="ARBA" id="ARBA00022801"/>
    </source>
</evidence>
<dbReference type="RefSeq" id="WP_071876321.1">
    <property type="nucleotide sequence ID" value="NZ_JXLC01000002.1"/>
</dbReference>
<dbReference type="InterPro" id="IPR000868">
    <property type="entry name" value="Isochorismatase-like_dom"/>
</dbReference>
<dbReference type="PANTHER" id="PTHR43540">
    <property type="entry name" value="PEROXYUREIDOACRYLATE/UREIDOACRYLATE AMIDOHYDROLASE-RELATED"/>
    <property type="match status" value="1"/>
</dbReference>
<sequence>MRKALLVIDIQSKTIGPLYGKEKFLRRINRMIDFFHEKNLPVIFIEQEGCGELSNSLSRLSDDFVVDKKEGNAFTSPNFNKVVNDLKLDSFVVVGLMSNACIQKTCKGALEQGYSVTLVEDAHDSVIKPLKNIWNKRLKKIGVYTITSSMYINNDK</sequence>
<evidence type="ECO:0000313" key="5">
    <source>
        <dbReference type="EMBL" id="OJG93231.1"/>
    </source>
</evidence>
<evidence type="ECO:0000313" key="7">
    <source>
        <dbReference type="Proteomes" id="UP000183039"/>
    </source>
</evidence>
<reference evidence="5 7" key="1">
    <citation type="submission" date="2014-12" db="EMBL/GenBank/DDBJ databases">
        <title>Draft genome sequences of 29 type strains of Enterococci.</title>
        <authorList>
            <person name="Zhong Z."/>
            <person name="Sun Z."/>
            <person name="Liu W."/>
            <person name="Zhang W."/>
            <person name="Zhang H."/>
        </authorList>
    </citation>
    <scope>NUCLEOTIDE SEQUENCE [LARGE SCALE GENOMIC DNA]</scope>
    <source>
        <strain evidence="5 7">DSM 22801</strain>
    </source>
</reference>
<evidence type="ECO:0000313" key="4">
    <source>
        <dbReference type="EMBL" id="ALS00249.1"/>
    </source>
</evidence>
<reference evidence="4 6" key="2">
    <citation type="submission" date="2015-12" db="EMBL/GenBank/DDBJ databases">
        <authorList>
            <person name="Lauer A."/>
            <person name="Humrighouse B."/>
            <person name="Loparev V."/>
            <person name="Shewmaker P.L."/>
            <person name="Whitney A.M."/>
            <person name="McLaughlin R.W."/>
        </authorList>
    </citation>
    <scope>NUCLEOTIDE SEQUENCE [LARGE SCALE GENOMIC DNA]</scope>
    <source>
        <strain evidence="4 6">LMG 23085</strain>
    </source>
</reference>
<feature type="domain" description="Isochorismatase-like" evidence="3">
    <location>
        <begin position="4"/>
        <end position="148"/>
    </location>
</feature>
<keyword evidence="2" id="KW-0378">Hydrolase</keyword>
<dbReference type="AlphaFoldDB" id="A0A0S3K861"/>
<dbReference type="Gene3D" id="3.40.50.850">
    <property type="entry name" value="Isochorismatase-like"/>
    <property type="match status" value="1"/>
</dbReference>
<dbReference type="CDD" id="cd00431">
    <property type="entry name" value="cysteine_hydrolases"/>
    <property type="match status" value="1"/>
</dbReference>
<accession>A0A0S3K861</accession>
<name>A0A0S3K861_9ENTE</name>
<organism evidence="5 7">
    <name type="scientific">Enterococcus silesiacus</name>
    <dbReference type="NCBI Taxonomy" id="332949"/>
    <lineage>
        <taxon>Bacteria</taxon>
        <taxon>Bacillati</taxon>
        <taxon>Bacillota</taxon>
        <taxon>Bacilli</taxon>
        <taxon>Lactobacillales</taxon>
        <taxon>Enterococcaceae</taxon>
        <taxon>Enterococcus</taxon>
    </lineage>
</organism>
<dbReference type="SUPFAM" id="SSF52499">
    <property type="entry name" value="Isochorismatase-like hydrolases"/>
    <property type="match status" value="1"/>
</dbReference>
<dbReference type="InterPro" id="IPR036380">
    <property type="entry name" value="Isochorismatase-like_sf"/>
</dbReference>
<dbReference type="PANTHER" id="PTHR43540:SF6">
    <property type="entry name" value="ISOCHORISMATASE-LIKE DOMAIN-CONTAINING PROTEIN"/>
    <property type="match status" value="1"/>
</dbReference>
<dbReference type="Proteomes" id="UP000065511">
    <property type="component" value="Chromosome"/>
</dbReference>
<dbReference type="Proteomes" id="UP000183039">
    <property type="component" value="Unassembled WGS sequence"/>
</dbReference>
<evidence type="ECO:0000256" key="1">
    <source>
        <dbReference type="ARBA" id="ARBA00006336"/>
    </source>
</evidence>
<dbReference type="EMBL" id="JXLC01000002">
    <property type="protein sequence ID" value="OJG93231.1"/>
    <property type="molecule type" value="Genomic_DNA"/>
</dbReference>
<evidence type="ECO:0000259" key="3">
    <source>
        <dbReference type="Pfam" id="PF00857"/>
    </source>
</evidence>
<dbReference type="EMBL" id="CP013614">
    <property type="protein sequence ID" value="ALS00249.1"/>
    <property type="molecule type" value="Genomic_DNA"/>
</dbReference>
<dbReference type="InterPro" id="IPR050272">
    <property type="entry name" value="Isochorismatase-like_hydrls"/>
</dbReference>
<proteinExistence type="inferred from homology"/>
<dbReference type="KEGG" id="ess:ATZ33_02305"/>